<feature type="region of interest" description="Disordered" evidence="2">
    <location>
        <begin position="626"/>
        <end position="645"/>
    </location>
</feature>
<proteinExistence type="predicted"/>
<evidence type="ECO:0000313" key="6">
    <source>
        <dbReference type="Proteomes" id="UP000030665"/>
    </source>
</evidence>
<dbReference type="CDD" id="cd17352">
    <property type="entry name" value="MFS_MCT_SLC16"/>
    <property type="match status" value="1"/>
</dbReference>
<name>A0A077YY32_TRITR</name>
<feature type="region of interest" description="Disordered" evidence="2">
    <location>
        <begin position="1"/>
        <end position="29"/>
    </location>
</feature>
<feature type="transmembrane region" description="Helical" evidence="3">
    <location>
        <begin position="507"/>
        <end position="524"/>
    </location>
</feature>
<feature type="transmembrane region" description="Helical" evidence="3">
    <location>
        <begin position="439"/>
        <end position="461"/>
    </location>
</feature>
<evidence type="ECO:0000259" key="4">
    <source>
        <dbReference type="PROSITE" id="PS50850"/>
    </source>
</evidence>
<dbReference type="PANTHER" id="PTHR11360">
    <property type="entry name" value="MONOCARBOXYLATE TRANSPORTER"/>
    <property type="match status" value="1"/>
</dbReference>
<feature type="transmembrane region" description="Helical" evidence="3">
    <location>
        <begin position="180"/>
        <end position="201"/>
    </location>
</feature>
<sequence length="673" mass="74014">MAPCEDDVSDANDLTINDSNKTDKKPALNDERCTLPDEELIADALITPPDGGWGWVIVAALFANLLILDGIELSAGQALLPILSDHFSSTPSAVSLIFSLQSSFYYFAGPFSGALVNAFGCRFVALGGALLCATGFFLSTFATSITYLYFTYGVLAGTGMGAIFLCGLSTVSQYFESKRGLATAISLCGAGAGTFIMPPVITLLTEYYHWRQVMLLIAGIQLHNLVFAALYRSLTPTRKQLIEVERRLSKILTAEFNQNTESIEEGKSREQLESTEASDSSLKERDYKTVAKNGHVSPVLHRNMQRALSVTTAPVNRFTGRQLSLNVVRTLWVEFWEFRNAMCLQDLERAKVPDEQELRKLSYASIVTLNRPMNRFDSLYEGAIPDSTSRQSIKGTVPMDRMAESIPRIIQRKRKCFSVVLRNVLRDTFSIRLFASPTYSLFTLCYVLSTIGFFVPFLYLPSQAEMLGSSAEMASFLVSIIGIVNTISRILWGWLVDRPRVDAMQMINCANLVAGTSTVVLPYLNYYPELVVYCVFFGAGIASLISQRSVALLKFVGMKNLTIALGSIMMCMGFACLGGQPLAGYLYEIYGNYNAAFGVSGGLMVVAGFLGFSLNKIYSWELSKTQPADKPLPSSQKNAESSGEAKSGLSLLARLRHMLKMKFSPLLCSMARA</sequence>
<feature type="transmembrane region" description="Helical" evidence="3">
    <location>
        <begin position="473"/>
        <end position="495"/>
    </location>
</feature>
<evidence type="ECO:0000256" key="1">
    <source>
        <dbReference type="ARBA" id="ARBA00004141"/>
    </source>
</evidence>
<feature type="transmembrane region" description="Helical" evidence="3">
    <location>
        <begin position="563"/>
        <end position="587"/>
    </location>
</feature>
<feature type="transmembrane region" description="Helical" evidence="3">
    <location>
        <begin position="593"/>
        <end position="614"/>
    </location>
</feature>
<dbReference type="InterPro" id="IPR011701">
    <property type="entry name" value="MFS"/>
</dbReference>
<keyword evidence="3" id="KW-1133">Transmembrane helix</keyword>
<dbReference type="Proteomes" id="UP000030665">
    <property type="component" value="Unassembled WGS sequence"/>
</dbReference>
<dbReference type="InterPro" id="IPR020846">
    <property type="entry name" value="MFS_dom"/>
</dbReference>
<dbReference type="PANTHER" id="PTHR11360:SF284">
    <property type="entry name" value="EG:103B4.3 PROTEIN-RELATED"/>
    <property type="match status" value="1"/>
</dbReference>
<gene>
    <name evidence="5" type="ORF">TTRE_0000093801</name>
</gene>
<feature type="transmembrane region" description="Helical" evidence="3">
    <location>
        <begin position="120"/>
        <end position="141"/>
    </location>
</feature>
<feature type="transmembrane region" description="Helical" evidence="3">
    <location>
        <begin position="530"/>
        <end position="551"/>
    </location>
</feature>
<dbReference type="SUPFAM" id="SSF103473">
    <property type="entry name" value="MFS general substrate transporter"/>
    <property type="match status" value="1"/>
</dbReference>
<keyword evidence="3" id="KW-0812">Transmembrane</keyword>
<feature type="transmembrane region" description="Helical" evidence="3">
    <location>
        <begin position="147"/>
        <end position="168"/>
    </location>
</feature>
<dbReference type="GO" id="GO:0008028">
    <property type="term" value="F:monocarboxylic acid transmembrane transporter activity"/>
    <property type="evidence" value="ECO:0007669"/>
    <property type="project" value="TreeGrafter"/>
</dbReference>
<accession>A0A077YY32</accession>
<feature type="domain" description="Major facilitator superfamily (MFS) profile" evidence="4">
    <location>
        <begin position="56"/>
        <end position="619"/>
    </location>
</feature>
<feature type="compositionally biased region" description="Basic and acidic residues" evidence="2">
    <location>
        <begin position="20"/>
        <end position="29"/>
    </location>
</feature>
<comment type="subcellular location">
    <subcellularLocation>
        <location evidence="1">Membrane</location>
        <topology evidence="1">Multi-pass membrane protein</topology>
    </subcellularLocation>
</comment>
<reference evidence="5" key="2">
    <citation type="submission" date="2014-03" db="EMBL/GenBank/DDBJ databases">
        <title>The whipworm genome and dual-species transcriptomics of an intimate host-pathogen interaction.</title>
        <authorList>
            <person name="Foth B.J."/>
            <person name="Tsai I.J."/>
            <person name="Reid A.J."/>
            <person name="Bancroft A.J."/>
            <person name="Nichol S."/>
            <person name="Tracey A."/>
            <person name="Holroyd N."/>
            <person name="Cotton J.A."/>
            <person name="Stanley E.J."/>
            <person name="Zarowiecki M."/>
            <person name="Liu J.Z."/>
            <person name="Huckvale T."/>
            <person name="Cooper P.J."/>
            <person name="Grencis R.K."/>
            <person name="Berriman M."/>
        </authorList>
    </citation>
    <scope>NUCLEOTIDE SEQUENCE [LARGE SCALE GENOMIC DNA]</scope>
</reference>
<feature type="compositionally biased region" description="Acidic residues" evidence="2">
    <location>
        <begin position="1"/>
        <end position="10"/>
    </location>
</feature>
<dbReference type="Gene3D" id="1.20.1250.20">
    <property type="entry name" value="MFS general substrate transporter like domains"/>
    <property type="match status" value="2"/>
</dbReference>
<dbReference type="OrthoDB" id="2213137at2759"/>
<keyword evidence="6" id="KW-1185">Reference proteome</keyword>
<evidence type="ECO:0000256" key="2">
    <source>
        <dbReference type="SAM" id="MobiDB-lite"/>
    </source>
</evidence>
<reference evidence="5" key="1">
    <citation type="submission" date="2014-01" db="EMBL/GenBank/DDBJ databases">
        <authorList>
            <person name="Aslett M."/>
        </authorList>
    </citation>
    <scope>NUCLEOTIDE SEQUENCE</scope>
</reference>
<protein>
    <submittedName>
        <fullName evidence="5">MFS 1 domain containing protein</fullName>
    </submittedName>
</protein>
<feature type="region of interest" description="Disordered" evidence="2">
    <location>
        <begin position="262"/>
        <end position="284"/>
    </location>
</feature>
<feature type="transmembrane region" description="Helical" evidence="3">
    <location>
        <begin position="53"/>
        <end position="71"/>
    </location>
</feature>
<dbReference type="EMBL" id="HG805828">
    <property type="protein sequence ID" value="CDW52676.1"/>
    <property type="molecule type" value="Genomic_DNA"/>
</dbReference>
<feature type="transmembrane region" description="Helical" evidence="3">
    <location>
        <begin position="91"/>
        <end position="108"/>
    </location>
</feature>
<dbReference type="AlphaFoldDB" id="A0A077YY32"/>
<feature type="transmembrane region" description="Helical" evidence="3">
    <location>
        <begin position="213"/>
        <end position="231"/>
    </location>
</feature>
<dbReference type="PROSITE" id="PS50850">
    <property type="entry name" value="MFS"/>
    <property type="match status" value="1"/>
</dbReference>
<dbReference type="GO" id="GO:0016020">
    <property type="term" value="C:membrane"/>
    <property type="evidence" value="ECO:0007669"/>
    <property type="project" value="UniProtKB-SubCell"/>
</dbReference>
<organism evidence="5 6">
    <name type="scientific">Trichuris trichiura</name>
    <name type="common">Whipworm</name>
    <name type="synonym">Trichocephalus trichiurus</name>
    <dbReference type="NCBI Taxonomy" id="36087"/>
    <lineage>
        <taxon>Eukaryota</taxon>
        <taxon>Metazoa</taxon>
        <taxon>Ecdysozoa</taxon>
        <taxon>Nematoda</taxon>
        <taxon>Enoplea</taxon>
        <taxon>Dorylaimia</taxon>
        <taxon>Trichinellida</taxon>
        <taxon>Trichuridae</taxon>
        <taxon>Trichuris</taxon>
    </lineage>
</organism>
<keyword evidence="3" id="KW-0472">Membrane</keyword>
<dbReference type="Pfam" id="PF07690">
    <property type="entry name" value="MFS_1"/>
    <property type="match status" value="2"/>
</dbReference>
<evidence type="ECO:0000256" key="3">
    <source>
        <dbReference type="SAM" id="Phobius"/>
    </source>
</evidence>
<dbReference type="InterPro" id="IPR050327">
    <property type="entry name" value="Proton-linked_MCT"/>
</dbReference>
<dbReference type="InterPro" id="IPR036259">
    <property type="entry name" value="MFS_trans_sf"/>
</dbReference>
<evidence type="ECO:0000313" key="5">
    <source>
        <dbReference type="EMBL" id="CDW52676.1"/>
    </source>
</evidence>